<dbReference type="HOGENOM" id="CLU_053057_1_1_11"/>
<dbReference type="RefSeq" id="WP_015797982.1">
    <property type="nucleotide sequence ID" value="NC_013124.1"/>
</dbReference>
<feature type="active site" evidence="6">
    <location>
        <position position="123"/>
    </location>
</feature>
<evidence type="ECO:0000313" key="8">
    <source>
        <dbReference type="EMBL" id="ACU53487.1"/>
    </source>
</evidence>
<dbReference type="UniPathway" id="UPA00056">
    <property type="reaction ID" value="UER00094"/>
</dbReference>
<proteinExistence type="inferred from homology"/>
<organism evidence="8 9">
    <name type="scientific">Acidimicrobium ferrooxidans (strain DSM 10331 / JCM 15462 / NBRC 103882 / ICP)</name>
    <dbReference type="NCBI Taxonomy" id="525909"/>
    <lineage>
        <taxon>Bacteria</taxon>
        <taxon>Bacillati</taxon>
        <taxon>Actinomycetota</taxon>
        <taxon>Acidimicrobiia</taxon>
        <taxon>Acidimicrobiales</taxon>
        <taxon>Acidimicrobiaceae</taxon>
        <taxon>Acidimicrobium</taxon>
    </lineage>
</organism>
<keyword evidence="2 6" id="KW-0808">Transferase</keyword>
<evidence type="ECO:0000259" key="7">
    <source>
        <dbReference type="Pfam" id="PF00288"/>
    </source>
</evidence>
<accession>C7M393</accession>
<dbReference type="EMBL" id="CP001631">
    <property type="protein sequence ID" value="ACU53487.1"/>
    <property type="molecule type" value="Genomic_DNA"/>
</dbReference>
<evidence type="ECO:0000256" key="3">
    <source>
        <dbReference type="ARBA" id="ARBA00022741"/>
    </source>
</evidence>
<dbReference type="SUPFAM" id="SSF54211">
    <property type="entry name" value="Ribosomal protein S5 domain 2-like"/>
    <property type="match status" value="1"/>
</dbReference>
<dbReference type="GO" id="GO:0005524">
    <property type="term" value="F:ATP binding"/>
    <property type="evidence" value="ECO:0007669"/>
    <property type="project" value="UniProtKB-UniRule"/>
</dbReference>
<evidence type="ECO:0000256" key="2">
    <source>
        <dbReference type="ARBA" id="ARBA00022679"/>
    </source>
</evidence>
<dbReference type="STRING" id="525909.Afer_0526"/>
<feature type="active site" evidence="6">
    <location>
        <position position="8"/>
    </location>
</feature>
<dbReference type="SUPFAM" id="SSF55060">
    <property type="entry name" value="GHMP Kinase, C-terminal domain"/>
    <property type="match status" value="1"/>
</dbReference>
<keyword evidence="3 6" id="KW-0547">Nucleotide-binding</keyword>
<reference evidence="8 9" key="1">
    <citation type="journal article" date="2009" name="Stand. Genomic Sci.">
        <title>Complete genome sequence of Acidimicrobium ferrooxidans type strain (ICP).</title>
        <authorList>
            <person name="Clum A."/>
            <person name="Nolan M."/>
            <person name="Lang E."/>
            <person name="Glavina Del Rio T."/>
            <person name="Tice H."/>
            <person name="Copeland A."/>
            <person name="Cheng J.F."/>
            <person name="Lucas S."/>
            <person name="Chen F."/>
            <person name="Bruce D."/>
            <person name="Goodwin L."/>
            <person name="Pitluck S."/>
            <person name="Ivanova N."/>
            <person name="Mavrommatis K."/>
            <person name="Mikhailova N."/>
            <person name="Pati A."/>
            <person name="Chen A."/>
            <person name="Palaniappan K."/>
            <person name="Goker M."/>
            <person name="Spring S."/>
            <person name="Land M."/>
            <person name="Hauser L."/>
            <person name="Chang Y.J."/>
            <person name="Jeffries C.C."/>
            <person name="Chain P."/>
            <person name="Bristow J."/>
            <person name="Eisen J.A."/>
            <person name="Markowitz V."/>
            <person name="Hugenholtz P."/>
            <person name="Kyrpides N.C."/>
            <person name="Klenk H.P."/>
            <person name="Lapidus A."/>
        </authorList>
    </citation>
    <scope>NUCLEOTIDE SEQUENCE [LARGE SCALE GENOMIC DNA]</scope>
    <source>
        <strain evidence="9">DSM 10331 / JCM 15462 / NBRC 103882 / ICP</strain>
    </source>
</reference>
<evidence type="ECO:0000256" key="1">
    <source>
        <dbReference type="ARBA" id="ARBA00017473"/>
    </source>
</evidence>
<evidence type="ECO:0000256" key="5">
    <source>
        <dbReference type="ARBA" id="ARBA00022840"/>
    </source>
</evidence>
<comment type="similarity">
    <text evidence="6">Belongs to the GHMP kinase family. IspE subfamily.</text>
</comment>
<comment type="catalytic activity">
    <reaction evidence="6">
        <text>4-CDP-2-C-methyl-D-erythritol + ATP = 4-CDP-2-C-methyl-D-erythritol 2-phosphate + ADP + H(+)</text>
        <dbReference type="Rhea" id="RHEA:18437"/>
        <dbReference type="ChEBI" id="CHEBI:15378"/>
        <dbReference type="ChEBI" id="CHEBI:30616"/>
        <dbReference type="ChEBI" id="CHEBI:57823"/>
        <dbReference type="ChEBI" id="CHEBI:57919"/>
        <dbReference type="ChEBI" id="CHEBI:456216"/>
        <dbReference type="EC" id="2.7.1.148"/>
    </reaction>
</comment>
<dbReference type="InterPro" id="IPR006204">
    <property type="entry name" value="GHMP_kinase_N_dom"/>
</dbReference>
<dbReference type="OrthoDB" id="3173073at2"/>
<dbReference type="HAMAP" id="MF_00061">
    <property type="entry name" value="IspE"/>
    <property type="match status" value="1"/>
</dbReference>
<sequence>MRLVAPAKLTRTLRVLGRRADGLHEVEIEAVHLALADTVDLAPAPATTIDLVAGAPWVDLARVPTDATNLAWRALELIGETGTLAITKRIPVEGGLGGGSADAGAVLRAFGAPLATGRHLGADVALCQLAGHVDARGIGEQVMALDDLDAVVTLIVPPFGVATGSVYRAWDALGGPHDDDEVANDLEAAACAIEPRLGALIAAAERRTGRRPRLAGSGSTLAWWHSAGTLGLGDEFARGPAAHVTVGGDDVRATRLMLADLPVWLIETRTLPRALASPATEVSSETPSAGESA</sequence>
<dbReference type="InterPro" id="IPR020568">
    <property type="entry name" value="Ribosomal_Su5_D2-typ_SF"/>
</dbReference>
<keyword evidence="6" id="KW-0414">Isoprene biosynthesis</keyword>
<gene>
    <name evidence="6" type="primary">ispE</name>
    <name evidence="8" type="ordered locus">Afer_0526</name>
</gene>
<comment type="pathway">
    <text evidence="6">Isoprenoid biosynthesis; isopentenyl diphosphate biosynthesis via DXP pathway; isopentenyl diphosphate from 1-deoxy-D-xylulose 5-phosphate: step 3/6.</text>
</comment>
<keyword evidence="9" id="KW-1185">Reference proteome</keyword>
<dbReference type="Gene3D" id="3.30.70.890">
    <property type="entry name" value="GHMP kinase, C-terminal domain"/>
    <property type="match status" value="1"/>
</dbReference>
<dbReference type="Gene3D" id="3.30.230.10">
    <property type="match status" value="1"/>
</dbReference>
<name>C7M393_ACIFD</name>
<evidence type="ECO:0000256" key="4">
    <source>
        <dbReference type="ARBA" id="ARBA00022777"/>
    </source>
</evidence>
<keyword evidence="4 6" id="KW-0418">Kinase</keyword>
<feature type="binding site" evidence="6">
    <location>
        <begin position="91"/>
        <end position="101"/>
    </location>
    <ligand>
        <name>ATP</name>
        <dbReference type="ChEBI" id="CHEBI:30616"/>
    </ligand>
</feature>
<dbReference type="eggNOG" id="COG1947">
    <property type="taxonomic scope" value="Bacteria"/>
</dbReference>
<dbReference type="Proteomes" id="UP000000771">
    <property type="component" value="Chromosome"/>
</dbReference>
<dbReference type="InterPro" id="IPR036554">
    <property type="entry name" value="GHMP_kinase_C_sf"/>
</dbReference>
<dbReference type="PANTHER" id="PTHR43527:SF2">
    <property type="entry name" value="4-DIPHOSPHOCYTIDYL-2-C-METHYL-D-ERYTHRITOL KINASE, CHLOROPLASTIC"/>
    <property type="match status" value="1"/>
</dbReference>
<dbReference type="EC" id="2.7.1.148" evidence="6"/>
<dbReference type="GO" id="GO:0050515">
    <property type="term" value="F:4-(cytidine 5'-diphospho)-2-C-methyl-D-erythritol kinase activity"/>
    <property type="evidence" value="ECO:0007669"/>
    <property type="project" value="UniProtKB-UniRule"/>
</dbReference>
<dbReference type="Pfam" id="PF00288">
    <property type="entry name" value="GHMP_kinases_N"/>
    <property type="match status" value="1"/>
</dbReference>
<dbReference type="KEGG" id="afo:Afer_0526"/>
<dbReference type="AlphaFoldDB" id="C7M393"/>
<feature type="domain" description="GHMP kinase N-terminal" evidence="7">
    <location>
        <begin position="69"/>
        <end position="131"/>
    </location>
</feature>
<dbReference type="GO" id="GO:0019288">
    <property type="term" value="P:isopentenyl diphosphate biosynthetic process, methylerythritol 4-phosphate pathway"/>
    <property type="evidence" value="ECO:0007669"/>
    <property type="project" value="UniProtKB-UniRule"/>
</dbReference>
<dbReference type="PANTHER" id="PTHR43527">
    <property type="entry name" value="4-DIPHOSPHOCYTIDYL-2-C-METHYL-D-ERYTHRITOL KINASE, CHLOROPLASTIC"/>
    <property type="match status" value="1"/>
</dbReference>
<protein>
    <recommendedName>
        <fullName evidence="1 6">4-diphosphocytidyl-2-C-methyl-D-erythritol kinase</fullName>
        <shortName evidence="6">CMK</shortName>
        <ecNumber evidence="6">2.7.1.148</ecNumber>
    </recommendedName>
    <alternativeName>
        <fullName evidence="6">4-(cytidine-5'-diphospho)-2-C-methyl-D-erythritol kinase</fullName>
    </alternativeName>
</protein>
<comment type="function">
    <text evidence="6">Catalyzes the phosphorylation of the position 2 hydroxy group of 4-diphosphocytidyl-2C-methyl-D-erythritol.</text>
</comment>
<evidence type="ECO:0000313" key="9">
    <source>
        <dbReference type="Proteomes" id="UP000000771"/>
    </source>
</evidence>
<dbReference type="InterPro" id="IPR014721">
    <property type="entry name" value="Ribsml_uS5_D2-typ_fold_subgr"/>
</dbReference>
<evidence type="ECO:0000256" key="6">
    <source>
        <dbReference type="HAMAP-Rule" id="MF_00061"/>
    </source>
</evidence>
<dbReference type="InterPro" id="IPR004424">
    <property type="entry name" value="IspE"/>
</dbReference>
<dbReference type="GO" id="GO:0016114">
    <property type="term" value="P:terpenoid biosynthetic process"/>
    <property type="evidence" value="ECO:0007669"/>
    <property type="project" value="InterPro"/>
</dbReference>
<keyword evidence="5 6" id="KW-0067">ATP-binding</keyword>